<feature type="domain" description="Glucose-6-phosphate dehydrogenase C-terminal" evidence="10">
    <location>
        <begin position="216"/>
        <end position="512"/>
    </location>
</feature>
<evidence type="ECO:0000256" key="8">
    <source>
        <dbReference type="SAM" id="MobiDB-lite"/>
    </source>
</evidence>
<comment type="caution">
    <text evidence="7">Lacks conserved residue(s) required for the propagation of feature annotation.</text>
</comment>
<dbReference type="PROSITE" id="PS00069">
    <property type="entry name" value="G6P_DEHYDROGENASE"/>
    <property type="match status" value="1"/>
</dbReference>
<keyword evidence="12" id="KW-1185">Reference proteome</keyword>
<evidence type="ECO:0000256" key="7">
    <source>
        <dbReference type="HAMAP-Rule" id="MF_00966"/>
    </source>
</evidence>
<dbReference type="Pfam" id="PF00479">
    <property type="entry name" value="G6PD_N"/>
    <property type="match status" value="1"/>
</dbReference>
<sequence length="514" mass="57074">MAPARVAPGINPLRDPRDKRLPRIAGPSALVLFGVTGDLATKKLMPAIYDLANRGLLPPGFSLVGFARRDWADQDFGKIVYEAIKARSRTPFREEVWRSLAEGIRFVPGTFDDDSAFDLLAATLAELDEMRGTGGNTAFYLSIPPGFFSTVCQQLERAGLSTPRAGSWRRVVIEKPFGHDLTSARELNRIVESVFPPDAVFRIDHYLGKETVQNLLALRFANQIFEPVWNSNYVDHVQITMAEDIGIGARAGYYDGIGAARDVIQNHLLQLLALTAMEEPVSFDASGLRLEKEKVLGAVRIPKDLSSGTARGQYAAGWQGGEQVVGYLQEKGVPTTSTTETYAAVRLDIETRRWAGVPFYLRTGKRLGKRVTEIAVVFKKAPHLPFDDTATEELGQNAVVIRVQPDEGVTLRFGAKVPGAQMEVRDVTMDFGYGRAFTESSPEAYERLILDVLLGEPPLFPRHEEVELSWQILDPIEKFWAAKGAKPDQYQPGGWGPKSADEMMRRDGREWRLP</sequence>
<name>A0ABP4WE33_9MICO</name>
<dbReference type="Pfam" id="PF02781">
    <property type="entry name" value="G6PD_C"/>
    <property type="match status" value="1"/>
</dbReference>
<dbReference type="InterPro" id="IPR019796">
    <property type="entry name" value="G6P_DH_AS"/>
</dbReference>
<dbReference type="Proteomes" id="UP001501475">
    <property type="component" value="Unassembled WGS sequence"/>
</dbReference>
<dbReference type="Gene3D" id="3.30.360.10">
    <property type="entry name" value="Dihydrodipicolinate Reductase, domain 2"/>
    <property type="match status" value="1"/>
</dbReference>
<evidence type="ECO:0000256" key="2">
    <source>
        <dbReference type="ARBA" id="ARBA00009975"/>
    </source>
</evidence>
<dbReference type="EC" id="1.1.1.49" evidence="7"/>
<comment type="function">
    <text evidence="7">Catalyzes the oxidation of glucose 6-phosphate to 6-phosphogluconolactone.</text>
</comment>
<feature type="binding site" evidence="7">
    <location>
        <position position="243"/>
    </location>
    <ligand>
        <name>substrate</name>
    </ligand>
</feature>
<dbReference type="PRINTS" id="PR00079">
    <property type="entry name" value="G6PDHDRGNASE"/>
</dbReference>
<dbReference type="PANTHER" id="PTHR23429:SF0">
    <property type="entry name" value="GLUCOSE-6-PHOSPHATE 1-DEHYDROGENASE"/>
    <property type="match status" value="1"/>
</dbReference>
<dbReference type="SUPFAM" id="SSF51735">
    <property type="entry name" value="NAD(P)-binding Rossmann-fold domains"/>
    <property type="match status" value="1"/>
</dbReference>
<proteinExistence type="inferred from homology"/>
<evidence type="ECO:0000313" key="12">
    <source>
        <dbReference type="Proteomes" id="UP001501475"/>
    </source>
</evidence>
<dbReference type="InterPro" id="IPR022674">
    <property type="entry name" value="G6P_DH_NAD-bd"/>
</dbReference>
<feature type="compositionally biased region" description="Basic and acidic residues" evidence="8">
    <location>
        <begin position="499"/>
        <end position="514"/>
    </location>
</feature>
<evidence type="ECO:0000256" key="6">
    <source>
        <dbReference type="ARBA" id="ARBA00023277"/>
    </source>
</evidence>
<reference evidence="12" key="1">
    <citation type="journal article" date="2019" name="Int. J. Syst. Evol. Microbiol.">
        <title>The Global Catalogue of Microorganisms (GCM) 10K type strain sequencing project: providing services to taxonomists for standard genome sequencing and annotation.</title>
        <authorList>
            <consortium name="The Broad Institute Genomics Platform"/>
            <consortium name="The Broad Institute Genome Sequencing Center for Infectious Disease"/>
            <person name="Wu L."/>
            <person name="Ma J."/>
        </authorList>
    </citation>
    <scope>NUCLEOTIDE SEQUENCE [LARGE SCALE GENOMIC DNA]</scope>
    <source>
        <strain evidence="12">JCM 15591</strain>
    </source>
</reference>
<feature type="binding site" evidence="7">
    <location>
        <position position="205"/>
    </location>
    <ligand>
        <name>substrate</name>
    </ligand>
</feature>
<dbReference type="Gene3D" id="3.40.50.720">
    <property type="entry name" value="NAD(P)-binding Rossmann-like Domain"/>
    <property type="match status" value="1"/>
</dbReference>
<comment type="pathway">
    <text evidence="1 7">Carbohydrate degradation; pentose phosphate pathway; D-ribulose 5-phosphate from D-glucose 6-phosphate (oxidative stage): step 1/3.</text>
</comment>
<dbReference type="RefSeq" id="WP_344063147.1">
    <property type="nucleotide sequence ID" value="NZ_BAAAPN010000028.1"/>
</dbReference>
<dbReference type="PIRSF" id="PIRSF000110">
    <property type="entry name" value="G6PD"/>
    <property type="match status" value="1"/>
</dbReference>
<accession>A0ABP4WE33</accession>
<feature type="region of interest" description="Disordered" evidence="8">
    <location>
        <begin position="487"/>
        <end position="514"/>
    </location>
</feature>
<evidence type="ECO:0000256" key="5">
    <source>
        <dbReference type="ARBA" id="ARBA00023002"/>
    </source>
</evidence>
<feature type="domain" description="Glucose-6-phosphate dehydrogenase NAD-binding" evidence="9">
    <location>
        <begin position="31"/>
        <end position="214"/>
    </location>
</feature>
<protein>
    <recommendedName>
        <fullName evidence="7">Glucose-6-phosphate 1-dehydrogenase</fullName>
        <shortName evidence="7">G6PD</shortName>
        <ecNumber evidence="7">1.1.1.49</ecNumber>
    </recommendedName>
</protein>
<evidence type="ECO:0000259" key="9">
    <source>
        <dbReference type="Pfam" id="PF00479"/>
    </source>
</evidence>
<dbReference type="PANTHER" id="PTHR23429">
    <property type="entry name" value="GLUCOSE-6-PHOSPHATE 1-DEHYDROGENASE G6PD"/>
    <property type="match status" value="1"/>
</dbReference>
<dbReference type="InterPro" id="IPR001282">
    <property type="entry name" value="G6P_DH"/>
</dbReference>
<dbReference type="InterPro" id="IPR036291">
    <property type="entry name" value="NAD(P)-bd_dom_sf"/>
</dbReference>
<evidence type="ECO:0000256" key="1">
    <source>
        <dbReference type="ARBA" id="ARBA00004937"/>
    </source>
</evidence>
<dbReference type="SUPFAM" id="SSF55347">
    <property type="entry name" value="Glyceraldehyde-3-phosphate dehydrogenase-like, C-terminal domain"/>
    <property type="match status" value="1"/>
</dbReference>
<dbReference type="HAMAP" id="MF_00966">
    <property type="entry name" value="G6PD"/>
    <property type="match status" value="1"/>
</dbReference>
<dbReference type="NCBIfam" id="TIGR00871">
    <property type="entry name" value="zwf"/>
    <property type="match status" value="1"/>
</dbReference>
<gene>
    <name evidence="11" type="primary">zwf_2</name>
    <name evidence="7" type="synonym">zwf</name>
    <name evidence="11" type="ORF">GCM10009810_10620</name>
</gene>
<organism evidence="11 12">
    <name type="scientific">Nostocoides vanveenii</name>
    <dbReference type="NCBI Taxonomy" id="330835"/>
    <lineage>
        <taxon>Bacteria</taxon>
        <taxon>Bacillati</taxon>
        <taxon>Actinomycetota</taxon>
        <taxon>Actinomycetes</taxon>
        <taxon>Micrococcales</taxon>
        <taxon>Intrasporangiaceae</taxon>
        <taxon>Nostocoides</taxon>
    </lineage>
</organism>
<comment type="caution">
    <text evidence="11">The sequence shown here is derived from an EMBL/GenBank/DDBJ whole genome shotgun (WGS) entry which is preliminary data.</text>
</comment>
<keyword evidence="5 7" id="KW-0560">Oxidoreductase</keyword>
<keyword evidence="6 7" id="KW-0119">Carbohydrate metabolism</keyword>
<feature type="binding site" evidence="7">
    <location>
        <position position="68"/>
    </location>
    <ligand>
        <name>NADP(+)</name>
        <dbReference type="ChEBI" id="CHEBI:58349"/>
    </ligand>
</feature>
<dbReference type="EMBL" id="BAAAPN010000028">
    <property type="protein sequence ID" value="GAA1752441.1"/>
    <property type="molecule type" value="Genomic_DNA"/>
</dbReference>
<feature type="binding site" evidence="7">
    <location>
        <position position="209"/>
    </location>
    <ligand>
        <name>substrate</name>
    </ligand>
</feature>
<feature type="active site" description="Proton acceptor" evidence="7">
    <location>
        <position position="267"/>
    </location>
</feature>
<evidence type="ECO:0000259" key="10">
    <source>
        <dbReference type="Pfam" id="PF02781"/>
    </source>
</evidence>
<evidence type="ECO:0000313" key="11">
    <source>
        <dbReference type="EMBL" id="GAA1752441.1"/>
    </source>
</evidence>
<comment type="catalytic activity">
    <reaction evidence="7">
        <text>D-glucose 6-phosphate + NADP(+) = 6-phospho-D-glucono-1,5-lactone + NADPH + H(+)</text>
        <dbReference type="Rhea" id="RHEA:15841"/>
        <dbReference type="ChEBI" id="CHEBI:15378"/>
        <dbReference type="ChEBI" id="CHEBI:57783"/>
        <dbReference type="ChEBI" id="CHEBI:57955"/>
        <dbReference type="ChEBI" id="CHEBI:58349"/>
        <dbReference type="ChEBI" id="CHEBI:61548"/>
        <dbReference type="EC" id="1.1.1.49"/>
    </reaction>
</comment>
<feature type="binding site" evidence="7">
    <location>
        <position position="365"/>
    </location>
    <ligand>
        <name>substrate</name>
    </ligand>
</feature>
<dbReference type="InterPro" id="IPR022675">
    <property type="entry name" value="G6P_DH_C"/>
</dbReference>
<keyword evidence="3 7" id="KW-0313">Glucose metabolism</keyword>
<evidence type="ECO:0000256" key="3">
    <source>
        <dbReference type="ARBA" id="ARBA00022526"/>
    </source>
</evidence>
<keyword evidence="4 7" id="KW-0521">NADP</keyword>
<feature type="binding site" evidence="7">
    <location>
        <position position="262"/>
    </location>
    <ligand>
        <name>substrate</name>
    </ligand>
</feature>
<comment type="similarity">
    <text evidence="2 7">Belongs to the glucose-6-phosphate dehydrogenase family.</text>
</comment>
<feature type="binding site" evidence="7">
    <location>
        <position position="175"/>
    </location>
    <ligand>
        <name>NADP(+)</name>
        <dbReference type="ChEBI" id="CHEBI:58349"/>
    </ligand>
</feature>
<evidence type="ECO:0000256" key="4">
    <source>
        <dbReference type="ARBA" id="ARBA00022857"/>
    </source>
</evidence>